<dbReference type="Pfam" id="PF08282">
    <property type="entry name" value="Hydrolase_3"/>
    <property type="match status" value="1"/>
</dbReference>
<name>A0A6I2M9B3_9BACI</name>
<dbReference type="EMBL" id="WKKF01000001">
    <property type="protein sequence ID" value="MRX53954.1"/>
    <property type="molecule type" value="Genomic_DNA"/>
</dbReference>
<dbReference type="InterPro" id="IPR023214">
    <property type="entry name" value="HAD_sf"/>
</dbReference>
<gene>
    <name evidence="1" type="ORF">GJU41_08205</name>
</gene>
<dbReference type="InterPro" id="IPR036412">
    <property type="entry name" value="HAD-like_sf"/>
</dbReference>
<dbReference type="AlphaFoldDB" id="A0A6I2M9B3"/>
<sequence>MTKLIAIDLDGTLLNSENNISAENLKAIKAAQKEGIEVVVATGRAHFDVKEIFKDTGVKTWVIAANGATIHNPEGVLFHSQPMEKDTAAAALQFLEHNQYYYEVFGREAIYTPQSGRELLNIEIDRVESANPDADRSQLLQAAEKQYSQTGFRFVESYMDILSQTEEIYNILAFSFHQEKLDAGWEKFKDTENITLVTSAAHNFEIEHKLASKGIALQKLSGHLAIELKDTAAIGDSMNDKSMLEIAGKSIAMGNARPEIKAICRDITLTNDQDGVELAIKRMMDAKQKV</sequence>
<dbReference type="GO" id="GO:0000287">
    <property type="term" value="F:magnesium ion binding"/>
    <property type="evidence" value="ECO:0007669"/>
    <property type="project" value="TreeGrafter"/>
</dbReference>
<protein>
    <submittedName>
        <fullName evidence="1">Cof-type HAD-IIB family hydrolase</fullName>
    </submittedName>
</protein>
<dbReference type="SUPFAM" id="SSF56784">
    <property type="entry name" value="HAD-like"/>
    <property type="match status" value="1"/>
</dbReference>
<dbReference type="SFLD" id="SFLDG01144">
    <property type="entry name" value="C2.B.4:_PGP_Like"/>
    <property type="match status" value="1"/>
</dbReference>
<organism evidence="1 2">
    <name type="scientific">Metabacillus idriensis</name>
    <dbReference type="NCBI Taxonomy" id="324768"/>
    <lineage>
        <taxon>Bacteria</taxon>
        <taxon>Bacillati</taxon>
        <taxon>Bacillota</taxon>
        <taxon>Bacilli</taxon>
        <taxon>Bacillales</taxon>
        <taxon>Bacillaceae</taxon>
        <taxon>Metabacillus</taxon>
    </lineage>
</organism>
<dbReference type="SFLD" id="SFLDS00003">
    <property type="entry name" value="Haloacid_Dehalogenase"/>
    <property type="match status" value="1"/>
</dbReference>
<dbReference type="PANTHER" id="PTHR10000:SF55">
    <property type="entry name" value="5-AMINO-6-(5-PHOSPHO-D-RIBITYLAMINO)URACIL PHOSPHATASE YCSE"/>
    <property type="match status" value="1"/>
</dbReference>
<evidence type="ECO:0000313" key="1">
    <source>
        <dbReference type="EMBL" id="MRX53954.1"/>
    </source>
</evidence>
<dbReference type="PROSITE" id="PS01229">
    <property type="entry name" value="COF_2"/>
    <property type="match status" value="1"/>
</dbReference>
<proteinExistence type="predicted"/>
<dbReference type="RefSeq" id="WP_070877502.1">
    <property type="nucleotide sequence ID" value="NZ_CAJFZX010000006.1"/>
</dbReference>
<dbReference type="CDD" id="cd07516">
    <property type="entry name" value="HAD_Pase"/>
    <property type="match status" value="1"/>
</dbReference>
<dbReference type="InterPro" id="IPR000150">
    <property type="entry name" value="Cof"/>
</dbReference>
<keyword evidence="1" id="KW-0378">Hydrolase</keyword>
<dbReference type="GO" id="GO:0016791">
    <property type="term" value="F:phosphatase activity"/>
    <property type="evidence" value="ECO:0007669"/>
    <property type="project" value="UniProtKB-ARBA"/>
</dbReference>
<dbReference type="NCBIfam" id="TIGR00099">
    <property type="entry name" value="Cof-subfamily"/>
    <property type="match status" value="1"/>
</dbReference>
<accession>A0A6I2M9B3</accession>
<comment type="caution">
    <text evidence="1">The sequence shown here is derived from an EMBL/GenBank/DDBJ whole genome shotgun (WGS) entry which is preliminary data.</text>
</comment>
<dbReference type="GO" id="GO:0005829">
    <property type="term" value="C:cytosol"/>
    <property type="evidence" value="ECO:0007669"/>
    <property type="project" value="TreeGrafter"/>
</dbReference>
<dbReference type="Proteomes" id="UP000441585">
    <property type="component" value="Unassembled WGS sequence"/>
</dbReference>
<dbReference type="PROSITE" id="PS01228">
    <property type="entry name" value="COF_1"/>
    <property type="match status" value="1"/>
</dbReference>
<keyword evidence="2" id="KW-1185">Reference proteome</keyword>
<dbReference type="SFLD" id="SFLDG01140">
    <property type="entry name" value="C2.B:_Phosphomannomutase_and_P"/>
    <property type="match status" value="1"/>
</dbReference>
<reference evidence="1 2" key="1">
    <citation type="submission" date="2019-11" db="EMBL/GenBank/DDBJ databases">
        <title>Bacillus idriensis genome.</title>
        <authorList>
            <person name="Konopka E.N."/>
            <person name="Newman J.D."/>
        </authorList>
    </citation>
    <scope>NUCLEOTIDE SEQUENCE [LARGE SCALE GENOMIC DNA]</scope>
    <source>
        <strain evidence="1 2">DSM 19097</strain>
    </source>
</reference>
<evidence type="ECO:0000313" key="2">
    <source>
        <dbReference type="Proteomes" id="UP000441585"/>
    </source>
</evidence>
<dbReference type="Gene3D" id="3.30.1240.10">
    <property type="match status" value="1"/>
</dbReference>
<dbReference type="InterPro" id="IPR006379">
    <property type="entry name" value="HAD-SF_hydro_IIB"/>
</dbReference>
<dbReference type="Gene3D" id="3.40.50.1000">
    <property type="entry name" value="HAD superfamily/HAD-like"/>
    <property type="match status" value="1"/>
</dbReference>
<dbReference type="NCBIfam" id="TIGR01484">
    <property type="entry name" value="HAD-SF-IIB"/>
    <property type="match status" value="1"/>
</dbReference>
<dbReference type="PANTHER" id="PTHR10000">
    <property type="entry name" value="PHOSPHOSERINE PHOSPHATASE"/>
    <property type="match status" value="1"/>
</dbReference>